<protein>
    <submittedName>
        <fullName evidence="1">Uncharacterized protein</fullName>
    </submittedName>
</protein>
<name>A0A0K2VHG5_LEPSM</name>
<reference evidence="1" key="1">
    <citation type="submission" date="2014-05" db="EMBL/GenBank/DDBJ databases">
        <authorList>
            <person name="Chronopoulou M."/>
        </authorList>
    </citation>
    <scope>NUCLEOTIDE SEQUENCE</scope>
    <source>
        <tissue evidence="1">Whole organism</tissue>
    </source>
</reference>
<dbReference type="EMBL" id="HACA01032015">
    <property type="protein sequence ID" value="CDW49376.1"/>
    <property type="molecule type" value="Transcribed_RNA"/>
</dbReference>
<sequence>MTKDQWPPASLILVR</sequence>
<evidence type="ECO:0000313" key="1">
    <source>
        <dbReference type="EMBL" id="CDW49376.1"/>
    </source>
</evidence>
<accession>A0A0K2VHG5</accession>
<organism evidence="1">
    <name type="scientific">Lepeophtheirus salmonis</name>
    <name type="common">Salmon louse</name>
    <name type="synonym">Caligus salmonis</name>
    <dbReference type="NCBI Taxonomy" id="72036"/>
    <lineage>
        <taxon>Eukaryota</taxon>
        <taxon>Metazoa</taxon>
        <taxon>Ecdysozoa</taxon>
        <taxon>Arthropoda</taxon>
        <taxon>Crustacea</taxon>
        <taxon>Multicrustacea</taxon>
        <taxon>Hexanauplia</taxon>
        <taxon>Copepoda</taxon>
        <taxon>Siphonostomatoida</taxon>
        <taxon>Caligidae</taxon>
        <taxon>Lepeophtheirus</taxon>
    </lineage>
</organism>
<proteinExistence type="predicted"/>